<feature type="chain" id="PRO_5004555812" evidence="2">
    <location>
        <begin position="21"/>
        <end position="225"/>
    </location>
</feature>
<proteinExistence type="predicted"/>
<dbReference type="GeneID" id="19299483"/>
<feature type="region of interest" description="Disordered" evidence="1">
    <location>
        <begin position="194"/>
        <end position="225"/>
    </location>
</feature>
<accession>S7PYJ2</accession>
<dbReference type="Proteomes" id="UP000030669">
    <property type="component" value="Unassembled WGS sequence"/>
</dbReference>
<feature type="signal peptide" evidence="2">
    <location>
        <begin position="1"/>
        <end position="20"/>
    </location>
</feature>
<dbReference type="AlphaFoldDB" id="S7PYJ2"/>
<evidence type="ECO:0000256" key="1">
    <source>
        <dbReference type="SAM" id="MobiDB-lite"/>
    </source>
</evidence>
<name>S7PYJ2_GLOTA</name>
<evidence type="ECO:0000313" key="3">
    <source>
        <dbReference type="EMBL" id="EPQ52518.1"/>
    </source>
</evidence>
<sequence length="225" mass="25249">MGFSILLLFAILMYLKYRRYRPRATGAIGKPQHILKLAKLEDSERPSFEHQEISYGHSKYKSHALLSVGIDCAPLFHQSGSPNSGSPDSAVRKWAIDAFPSRRRDSRPKSLSTIITGREYNSRYIHRRERSFTEPAMERSGALPSLLISPDACPRAYTPSMSAASPGTTSCATTPTHTDVISQLEQLQREVDMLRREQRNLAQGLRDDPPPSYVEGASSRTKDDR</sequence>
<evidence type="ECO:0000256" key="2">
    <source>
        <dbReference type="SAM" id="SignalP"/>
    </source>
</evidence>
<feature type="compositionally biased region" description="Basic and acidic residues" evidence="1">
    <location>
        <begin position="194"/>
        <end position="209"/>
    </location>
</feature>
<protein>
    <submittedName>
        <fullName evidence="3">Uncharacterized protein</fullName>
    </submittedName>
</protein>
<keyword evidence="2" id="KW-0732">Signal</keyword>
<reference evidence="3 4" key="1">
    <citation type="journal article" date="2012" name="Science">
        <title>The Paleozoic origin of enzymatic lignin decomposition reconstructed from 31 fungal genomes.</title>
        <authorList>
            <person name="Floudas D."/>
            <person name="Binder M."/>
            <person name="Riley R."/>
            <person name="Barry K."/>
            <person name="Blanchette R.A."/>
            <person name="Henrissat B."/>
            <person name="Martinez A.T."/>
            <person name="Otillar R."/>
            <person name="Spatafora J.W."/>
            <person name="Yadav J.S."/>
            <person name="Aerts A."/>
            <person name="Benoit I."/>
            <person name="Boyd A."/>
            <person name="Carlson A."/>
            <person name="Copeland A."/>
            <person name="Coutinho P.M."/>
            <person name="de Vries R.P."/>
            <person name="Ferreira P."/>
            <person name="Findley K."/>
            <person name="Foster B."/>
            <person name="Gaskell J."/>
            <person name="Glotzer D."/>
            <person name="Gorecki P."/>
            <person name="Heitman J."/>
            <person name="Hesse C."/>
            <person name="Hori C."/>
            <person name="Igarashi K."/>
            <person name="Jurgens J.A."/>
            <person name="Kallen N."/>
            <person name="Kersten P."/>
            <person name="Kohler A."/>
            <person name="Kuees U."/>
            <person name="Kumar T.K.A."/>
            <person name="Kuo A."/>
            <person name="LaButti K."/>
            <person name="Larrondo L.F."/>
            <person name="Lindquist E."/>
            <person name="Ling A."/>
            <person name="Lombard V."/>
            <person name="Lucas S."/>
            <person name="Lundell T."/>
            <person name="Martin R."/>
            <person name="McLaughlin D.J."/>
            <person name="Morgenstern I."/>
            <person name="Morin E."/>
            <person name="Murat C."/>
            <person name="Nagy L.G."/>
            <person name="Nolan M."/>
            <person name="Ohm R.A."/>
            <person name="Patyshakuliyeva A."/>
            <person name="Rokas A."/>
            <person name="Ruiz-Duenas F.J."/>
            <person name="Sabat G."/>
            <person name="Salamov A."/>
            <person name="Samejima M."/>
            <person name="Schmutz J."/>
            <person name="Slot J.C."/>
            <person name="St John F."/>
            <person name="Stenlid J."/>
            <person name="Sun H."/>
            <person name="Sun S."/>
            <person name="Syed K."/>
            <person name="Tsang A."/>
            <person name="Wiebenga A."/>
            <person name="Young D."/>
            <person name="Pisabarro A."/>
            <person name="Eastwood D.C."/>
            <person name="Martin F."/>
            <person name="Cullen D."/>
            <person name="Grigoriev I.V."/>
            <person name="Hibbett D.S."/>
        </authorList>
    </citation>
    <scope>NUCLEOTIDE SEQUENCE [LARGE SCALE GENOMIC DNA]</scope>
    <source>
        <strain evidence="3 4">ATCC 11539</strain>
    </source>
</reference>
<gene>
    <name evidence="3" type="ORF">GLOTRDRAFT_111989</name>
</gene>
<dbReference type="KEGG" id="gtr:GLOTRDRAFT_111989"/>
<dbReference type="EMBL" id="KB469307">
    <property type="protein sequence ID" value="EPQ52518.1"/>
    <property type="molecule type" value="Genomic_DNA"/>
</dbReference>
<keyword evidence="4" id="KW-1185">Reference proteome</keyword>
<dbReference type="RefSeq" id="XP_007868825.1">
    <property type="nucleotide sequence ID" value="XM_007870634.1"/>
</dbReference>
<dbReference type="HOGENOM" id="CLU_1230055_0_0_1"/>
<organism evidence="3 4">
    <name type="scientific">Gloeophyllum trabeum (strain ATCC 11539 / FP-39264 / Madison 617)</name>
    <name type="common">Brown rot fungus</name>
    <dbReference type="NCBI Taxonomy" id="670483"/>
    <lineage>
        <taxon>Eukaryota</taxon>
        <taxon>Fungi</taxon>
        <taxon>Dikarya</taxon>
        <taxon>Basidiomycota</taxon>
        <taxon>Agaricomycotina</taxon>
        <taxon>Agaricomycetes</taxon>
        <taxon>Gloeophyllales</taxon>
        <taxon>Gloeophyllaceae</taxon>
        <taxon>Gloeophyllum</taxon>
    </lineage>
</organism>
<evidence type="ECO:0000313" key="4">
    <source>
        <dbReference type="Proteomes" id="UP000030669"/>
    </source>
</evidence>